<dbReference type="AlphaFoldDB" id="A0A016VB31"/>
<organism evidence="2 3">
    <name type="scientific">Ancylostoma ceylanicum</name>
    <dbReference type="NCBI Taxonomy" id="53326"/>
    <lineage>
        <taxon>Eukaryota</taxon>
        <taxon>Metazoa</taxon>
        <taxon>Ecdysozoa</taxon>
        <taxon>Nematoda</taxon>
        <taxon>Chromadorea</taxon>
        <taxon>Rhabditida</taxon>
        <taxon>Rhabditina</taxon>
        <taxon>Rhabditomorpha</taxon>
        <taxon>Strongyloidea</taxon>
        <taxon>Ancylostomatidae</taxon>
        <taxon>Ancylostomatinae</taxon>
        <taxon>Ancylostoma</taxon>
    </lineage>
</organism>
<dbReference type="OrthoDB" id="247013at2759"/>
<feature type="compositionally biased region" description="Polar residues" evidence="1">
    <location>
        <begin position="38"/>
        <end position="47"/>
    </location>
</feature>
<accession>A0A016VB31</accession>
<comment type="caution">
    <text evidence="2">The sequence shown here is derived from an EMBL/GenBank/DDBJ whole genome shotgun (WGS) entry which is preliminary data.</text>
</comment>
<proteinExistence type="predicted"/>
<feature type="region of interest" description="Disordered" evidence="1">
    <location>
        <begin position="1"/>
        <end position="68"/>
    </location>
</feature>
<feature type="compositionally biased region" description="Polar residues" evidence="1">
    <location>
        <begin position="7"/>
        <end position="17"/>
    </location>
</feature>
<evidence type="ECO:0000313" key="2">
    <source>
        <dbReference type="EMBL" id="EYC24615.1"/>
    </source>
</evidence>
<name>A0A016VB31_9BILA</name>
<gene>
    <name evidence="2" type="primary">Acey_s0013.g2005</name>
    <name evidence="2" type="ORF">Y032_0013g2005</name>
</gene>
<evidence type="ECO:0000256" key="1">
    <source>
        <dbReference type="SAM" id="MobiDB-lite"/>
    </source>
</evidence>
<keyword evidence="3" id="KW-1185">Reference proteome</keyword>
<sequence length="68" mass="7121">MDEENGSRTNQMATFSGEQAPIAAPVDEQKAPGLKTPSLGTPEQQESPEPIADPQKKATDANKVEAAA</sequence>
<reference evidence="3" key="1">
    <citation type="journal article" date="2015" name="Nat. Genet.">
        <title>The genome and transcriptome of the zoonotic hookworm Ancylostoma ceylanicum identify infection-specific gene families.</title>
        <authorList>
            <person name="Schwarz E.M."/>
            <person name="Hu Y."/>
            <person name="Antoshechkin I."/>
            <person name="Miller M.M."/>
            <person name="Sternberg P.W."/>
            <person name="Aroian R.V."/>
        </authorList>
    </citation>
    <scope>NUCLEOTIDE SEQUENCE</scope>
    <source>
        <strain evidence="3">HY135</strain>
    </source>
</reference>
<dbReference type="EMBL" id="JARK01001349">
    <property type="protein sequence ID" value="EYC24615.1"/>
    <property type="molecule type" value="Genomic_DNA"/>
</dbReference>
<evidence type="ECO:0000313" key="3">
    <source>
        <dbReference type="Proteomes" id="UP000024635"/>
    </source>
</evidence>
<dbReference type="Proteomes" id="UP000024635">
    <property type="component" value="Unassembled WGS sequence"/>
</dbReference>
<protein>
    <submittedName>
        <fullName evidence="2">Uncharacterized protein</fullName>
    </submittedName>
</protein>
<feature type="compositionally biased region" description="Basic and acidic residues" evidence="1">
    <location>
        <begin position="54"/>
        <end position="68"/>
    </location>
</feature>